<evidence type="ECO:0000256" key="13">
    <source>
        <dbReference type="PROSITE-ProRule" id="PRU00723"/>
    </source>
</evidence>
<evidence type="ECO:0000256" key="2">
    <source>
        <dbReference type="ARBA" id="ARBA00004305"/>
    </source>
</evidence>
<evidence type="ECO:0000256" key="9">
    <source>
        <dbReference type="ARBA" id="ARBA00057409"/>
    </source>
</evidence>
<dbReference type="STRING" id="29170.A0A368GGU4"/>
<keyword evidence="16" id="KW-1185">Reference proteome</keyword>
<feature type="domain" description="C3H1-type" evidence="14">
    <location>
        <begin position="64"/>
        <end position="102"/>
    </location>
</feature>
<dbReference type="GO" id="GO:0009083">
    <property type="term" value="P:branched-chain amino acid catabolic process"/>
    <property type="evidence" value="ECO:0007669"/>
    <property type="project" value="TreeGrafter"/>
</dbReference>
<comment type="function">
    <text evidence="9">Together with BCKDHA forms the heterotetrameric E1 subunit of the mitochondrial branched-chain alpha-ketoacid dehydrogenase (BCKD) complex. The BCKD complex catalyzes the multi-step oxidative decarboxylation of alpha-ketoacids derived from the branched-chain amino-acids valine, leucine and isoleucine producing CO2 and acyl-CoA which is subsequently utilized to produce energy. The E1 subunit catalyzes the first step with the decarboxylation of the alpha-ketoacid forming an enzyme-product intermediate. A reductive acylation mediated by the lipoylamide cofactor of E2 extracts the acyl group from the E1 active site for the next step of the reaction.</text>
</comment>
<accession>A0A368GGU4</accession>
<dbReference type="InterPro" id="IPR009014">
    <property type="entry name" value="Transketo_C/PFOR_II"/>
</dbReference>
<keyword evidence="7" id="KW-0496">Mitochondrion</keyword>
<comment type="similarity">
    <text evidence="3">Belongs to the ZC3H15/TMA46 family.</text>
</comment>
<evidence type="ECO:0000256" key="5">
    <source>
        <dbReference type="ARBA" id="ARBA00022946"/>
    </source>
</evidence>
<dbReference type="EMBL" id="JOJR01000152">
    <property type="protein sequence ID" value="RCN43582.1"/>
    <property type="molecule type" value="Genomic_DNA"/>
</dbReference>
<dbReference type="Pfam" id="PF16543">
    <property type="entry name" value="DFRP_C"/>
    <property type="match status" value="1"/>
</dbReference>
<keyword evidence="6" id="KW-0560">Oxidoreductase</keyword>
<feature type="zinc finger region" description="C3H1-type" evidence="13">
    <location>
        <begin position="1"/>
        <end position="15"/>
    </location>
</feature>
<comment type="cofactor">
    <cofactor evidence="1">
        <name>thiamine diphosphate</name>
        <dbReference type="ChEBI" id="CHEBI:58937"/>
    </cofactor>
</comment>
<evidence type="ECO:0000256" key="11">
    <source>
        <dbReference type="ARBA" id="ARBA00071568"/>
    </source>
</evidence>
<dbReference type="SMART" id="SM00861">
    <property type="entry name" value="Transket_pyr"/>
    <property type="match status" value="1"/>
</dbReference>
<dbReference type="SUPFAM" id="SSF52518">
    <property type="entry name" value="Thiamin diphosphate-binding fold (THDP-binding)"/>
    <property type="match status" value="1"/>
</dbReference>
<dbReference type="SUPFAM" id="SSF52922">
    <property type="entry name" value="TK C-terminal domain-like"/>
    <property type="match status" value="1"/>
</dbReference>
<dbReference type="FunFam" id="3.40.50.920:FF:000004">
    <property type="entry name" value="2-oxoisovalerate dehydrogenase subunit beta 1, mitochondrial"/>
    <property type="match status" value="1"/>
</dbReference>
<dbReference type="PROSITE" id="PS50103">
    <property type="entry name" value="ZF_C3H1"/>
    <property type="match status" value="2"/>
</dbReference>
<comment type="subcellular location">
    <subcellularLocation>
        <location evidence="2">Mitochondrion matrix</location>
    </subcellularLocation>
</comment>
<feature type="domain" description="C3H1-type" evidence="14">
    <location>
        <begin position="1"/>
        <end position="15"/>
    </location>
</feature>
<evidence type="ECO:0000256" key="3">
    <source>
        <dbReference type="ARBA" id="ARBA00010043"/>
    </source>
</evidence>
<dbReference type="PANTHER" id="PTHR42980:SF1">
    <property type="entry name" value="2-OXOISOVALERATE DEHYDROGENASE SUBUNIT BETA, MITOCHONDRIAL"/>
    <property type="match status" value="1"/>
</dbReference>
<dbReference type="EC" id="1.2.4.4" evidence="4"/>
<evidence type="ECO:0000313" key="15">
    <source>
        <dbReference type="EMBL" id="RCN43582.1"/>
    </source>
</evidence>
<dbReference type="InterPro" id="IPR005475">
    <property type="entry name" value="Transketolase-like_Pyr-bd"/>
</dbReference>
<keyword evidence="13" id="KW-0862">Zinc</keyword>
<dbReference type="GO" id="GO:0005759">
    <property type="term" value="C:mitochondrial matrix"/>
    <property type="evidence" value="ECO:0007669"/>
    <property type="project" value="UniProtKB-SubCell"/>
</dbReference>
<dbReference type="GO" id="GO:0007584">
    <property type="term" value="P:response to nutrient"/>
    <property type="evidence" value="ECO:0007669"/>
    <property type="project" value="TreeGrafter"/>
</dbReference>
<gene>
    <name evidence="15" type="ORF">ANCCAN_10425</name>
</gene>
<dbReference type="InterPro" id="IPR000571">
    <property type="entry name" value="Znf_CCCH"/>
</dbReference>
<dbReference type="InterPro" id="IPR032378">
    <property type="entry name" value="ZC3H15/TMA46_C"/>
</dbReference>
<dbReference type="PANTHER" id="PTHR42980">
    <property type="entry name" value="2-OXOISOVALERATE DEHYDROGENASE SUBUNIT BETA-RELATED"/>
    <property type="match status" value="1"/>
</dbReference>
<sequence>MCHKGAKCKFSHDLAVEQKTQKKNLYVDSRDLKKEEEDNMENWDENKLNEVVNKKHGEANKKLNQTTIVCKYFIQAVEESKYGWFWECPNGGDKCIYRHCLPEGYVLKKDKKKMEEQDKENQISLEELIEKEVGLSGIFAMEFFLNRAALQGKNLTKITLQSFVAWKKRKLREKKEKEAEEEKAKKDKIKAGKALGMSGRDLFTFNADACVDDEDAEDVEFEKEEVDPDEKVFEIDNDFFKFEGMDDDLDEETAPAGAAASAADGISQGVAAVAINEELFDVDEELEAMTSRTLTLALRNAPRLLQQSQRTAAHFTYMPSGVKPEVASAGGPVEKMNLCQAVNSALHIALAADESALVFGEDVAFGGVFRCSVGLKDKFGEERVFNTPLCEQGIVGFAIGAAVGGSTAIAEVQFGDYIFPAYDQLVNEAAKYRYRSGDMFNCGALTVRATYGAVGHGGLYHSQSPEANFTHTPGLKVVIPRGPVQAKGLLLSCIRDPNPCIFFEPKVILYRLAAEDVPTGDYMLPLSQAEVVKEGSDLTIVAWATQVHVALEAAQIAKEQLGVNVEVIDLQTIVPWDEDTIVKSVEKTGRLIVTHEAPITSGFGAEIAASVQRRCFLHLESPIERVCGFDTPFPHVYEPFYLPTKWRLIDAIKKSMNY</sequence>
<dbReference type="CDD" id="cd07036">
    <property type="entry name" value="TPP_PYR_E1-PDHc-beta_like"/>
    <property type="match status" value="1"/>
</dbReference>
<reference evidence="15 16" key="1">
    <citation type="submission" date="2014-10" db="EMBL/GenBank/DDBJ databases">
        <title>Draft genome of the hookworm Ancylostoma caninum.</title>
        <authorList>
            <person name="Mitreva M."/>
        </authorList>
    </citation>
    <scope>NUCLEOTIDE SEQUENCE [LARGE SCALE GENOMIC DNA]</scope>
    <source>
        <strain evidence="15 16">Baltimore</strain>
    </source>
</reference>
<dbReference type="InterPro" id="IPR029061">
    <property type="entry name" value="THDP-binding"/>
</dbReference>
<dbReference type="GO" id="GO:0003863">
    <property type="term" value="F:branched-chain 2-oxo acid dehydrogenase activity"/>
    <property type="evidence" value="ECO:0007669"/>
    <property type="project" value="UniProtKB-EC"/>
</dbReference>
<dbReference type="AlphaFoldDB" id="A0A368GGU4"/>
<dbReference type="GO" id="GO:0008270">
    <property type="term" value="F:zinc ion binding"/>
    <property type="evidence" value="ECO:0007669"/>
    <property type="project" value="UniProtKB-KW"/>
</dbReference>
<evidence type="ECO:0000256" key="4">
    <source>
        <dbReference type="ARBA" id="ARBA00012277"/>
    </source>
</evidence>
<evidence type="ECO:0000256" key="8">
    <source>
        <dbReference type="ARBA" id="ARBA00051764"/>
    </source>
</evidence>
<evidence type="ECO:0000256" key="7">
    <source>
        <dbReference type="ARBA" id="ARBA00023128"/>
    </source>
</evidence>
<comment type="subunit">
    <text evidence="10">Heterotetramer of 2 alpha/BCKDHA and 2 beta chains/BCKDHB that forms the branched-chain alpha-keto acid decarboxylase (E1) component of the BCKD complex. The branched-chain alpha-ketoacid dehydrogenase is a large complex composed of three major building blocks E1, E2 and E3. It is organized around E2, a 24-meric cubic core composed of DBT, to which are associated 6 to 12 copies of E1, and approximately 6 copies of the dehydrogenase E3, a DLD dimer.</text>
</comment>
<comment type="catalytic activity">
    <reaction evidence="8">
        <text>N(6)-[(R)-lipoyl]-L-lysyl-[protein] + 3-methyl-2-oxobutanoate + H(+) = N(6)-[(R)-S(8)-2-methylpropanoyldihydrolipoyl]-L-lysyl-[protein] + CO2</text>
        <dbReference type="Rhea" id="RHEA:13457"/>
        <dbReference type="Rhea" id="RHEA-COMP:10474"/>
        <dbReference type="Rhea" id="RHEA-COMP:10497"/>
        <dbReference type="ChEBI" id="CHEBI:11851"/>
        <dbReference type="ChEBI" id="CHEBI:15378"/>
        <dbReference type="ChEBI" id="CHEBI:16526"/>
        <dbReference type="ChEBI" id="CHEBI:83099"/>
        <dbReference type="ChEBI" id="CHEBI:83142"/>
        <dbReference type="EC" id="1.2.4.4"/>
    </reaction>
    <physiologicalReaction direction="left-to-right" evidence="8">
        <dbReference type="Rhea" id="RHEA:13458"/>
    </physiologicalReaction>
</comment>
<evidence type="ECO:0000256" key="12">
    <source>
        <dbReference type="ARBA" id="ARBA00082400"/>
    </source>
</evidence>
<dbReference type="FunFam" id="3.40.50.970:FF:000001">
    <property type="entry name" value="Pyruvate dehydrogenase E1 beta subunit"/>
    <property type="match status" value="1"/>
</dbReference>
<organism evidence="15 16">
    <name type="scientific">Ancylostoma caninum</name>
    <name type="common">Dog hookworm</name>
    <dbReference type="NCBI Taxonomy" id="29170"/>
    <lineage>
        <taxon>Eukaryota</taxon>
        <taxon>Metazoa</taxon>
        <taxon>Ecdysozoa</taxon>
        <taxon>Nematoda</taxon>
        <taxon>Chromadorea</taxon>
        <taxon>Rhabditida</taxon>
        <taxon>Rhabditina</taxon>
        <taxon>Rhabditomorpha</taxon>
        <taxon>Strongyloidea</taxon>
        <taxon>Ancylostomatidae</taxon>
        <taxon>Ancylostomatinae</taxon>
        <taxon>Ancylostoma</taxon>
    </lineage>
</organism>
<proteinExistence type="inferred from homology"/>
<dbReference type="Pfam" id="PF02780">
    <property type="entry name" value="Transketolase_C"/>
    <property type="match status" value="1"/>
</dbReference>
<dbReference type="Gene3D" id="3.40.50.920">
    <property type="match status" value="1"/>
</dbReference>
<dbReference type="OrthoDB" id="878at2759"/>
<keyword evidence="13" id="KW-0863">Zinc-finger</keyword>
<dbReference type="Gene3D" id="3.40.50.970">
    <property type="match status" value="1"/>
</dbReference>
<dbReference type="Pfam" id="PF02779">
    <property type="entry name" value="Transket_pyr"/>
    <property type="match status" value="1"/>
</dbReference>
<evidence type="ECO:0000313" key="16">
    <source>
        <dbReference type="Proteomes" id="UP000252519"/>
    </source>
</evidence>
<evidence type="ECO:0000259" key="14">
    <source>
        <dbReference type="PROSITE" id="PS50103"/>
    </source>
</evidence>
<feature type="zinc finger region" description="C3H1-type" evidence="13">
    <location>
        <begin position="64"/>
        <end position="102"/>
    </location>
</feature>
<comment type="caution">
    <text evidence="15">The sequence shown here is derived from an EMBL/GenBank/DDBJ whole genome shotgun (WGS) entry which is preliminary data.</text>
</comment>
<keyword evidence="5" id="KW-0809">Transit peptide</keyword>
<evidence type="ECO:0000256" key="6">
    <source>
        <dbReference type="ARBA" id="ARBA00023002"/>
    </source>
</evidence>
<evidence type="ECO:0000256" key="10">
    <source>
        <dbReference type="ARBA" id="ARBA00063295"/>
    </source>
</evidence>
<evidence type="ECO:0000256" key="1">
    <source>
        <dbReference type="ARBA" id="ARBA00001964"/>
    </source>
</evidence>
<dbReference type="Proteomes" id="UP000252519">
    <property type="component" value="Unassembled WGS sequence"/>
</dbReference>
<protein>
    <recommendedName>
        <fullName evidence="11">2-oxoisovalerate dehydrogenase subunit beta, mitochondrial</fullName>
        <ecNumber evidence="4">1.2.4.4</ecNumber>
    </recommendedName>
    <alternativeName>
        <fullName evidence="12">Branched-chain alpha-keto acid dehydrogenase E1 component beta chain</fullName>
    </alternativeName>
</protein>
<name>A0A368GGU4_ANCCA</name>
<dbReference type="InterPro" id="IPR033248">
    <property type="entry name" value="Transketolase_C"/>
</dbReference>
<dbReference type="Gene3D" id="6.20.400.10">
    <property type="match status" value="1"/>
</dbReference>
<keyword evidence="13" id="KW-0479">Metal-binding</keyword>